<organism evidence="1 2">
    <name type="scientific">Aeromicrobium endophyticum</name>
    <dbReference type="NCBI Taxonomy" id="2292704"/>
    <lineage>
        <taxon>Bacteria</taxon>
        <taxon>Bacillati</taxon>
        <taxon>Actinomycetota</taxon>
        <taxon>Actinomycetes</taxon>
        <taxon>Propionibacteriales</taxon>
        <taxon>Nocardioidaceae</taxon>
        <taxon>Aeromicrobium</taxon>
    </lineage>
</organism>
<dbReference type="SUPFAM" id="SSF50475">
    <property type="entry name" value="FMN-binding split barrel"/>
    <property type="match status" value="1"/>
</dbReference>
<dbReference type="Pfam" id="PF12900">
    <property type="entry name" value="Pyridox_ox_2"/>
    <property type="match status" value="1"/>
</dbReference>
<proteinExistence type="predicted"/>
<dbReference type="Proteomes" id="UP000265581">
    <property type="component" value="Unassembled WGS sequence"/>
</dbReference>
<evidence type="ECO:0000313" key="1">
    <source>
        <dbReference type="EMBL" id="REK70790.1"/>
    </source>
</evidence>
<dbReference type="EMBL" id="QUBR01000002">
    <property type="protein sequence ID" value="REK70790.1"/>
    <property type="molecule type" value="Genomic_DNA"/>
</dbReference>
<sequence length="174" mass="19442">MPHCEGPIPRRMGPLLLPGHLRACCASRPWRYPGPMNAFFSDGAARLDEAECLELLDTASVGRMAFVIEGRQHLLPINYVVHDSVVHVRTADGTSFSKLAQGTDVVFEVDYHDDVFRWGWSVTVHGAIRRVDDPAVLAHLQTIRRPQAWAAGERTIVLAVEPDEIAGRRVRLRD</sequence>
<accession>A0A371P5H2</accession>
<dbReference type="InterPro" id="IPR012349">
    <property type="entry name" value="Split_barrel_FMN-bd"/>
</dbReference>
<protein>
    <submittedName>
        <fullName evidence="1">Pyridoxamine 5'-phosphate oxidase family protein</fullName>
    </submittedName>
</protein>
<comment type="caution">
    <text evidence="1">The sequence shown here is derived from an EMBL/GenBank/DDBJ whole genome shotgun (WGS) entry which is preliminary data.</text>
</comment>
<dbReference type="AlphaFoldDB" id="A0A371P5H2"/>
<keyword evidence="2" id="KW-1185">Reference proteome</keyword>
<gene>
    <name evidence="1" type="ORF">DX116_17005</name>
</gene>
<dbReference type="InterPro" id="IPR024747">
    <property type="entry name" value="Pyridox_Oxase-rel"/>
</dbReference>
<evidence type="ECO:0000313" key="2">
    <source>
        <dbReference type="Proteomes" id="UP000265581"/>
    </source>
</evidence>
<name>A0A371P5H2_9ACTN</name>
<reference evidence="1 2" key="1">
    <citation type="submission" date="2018-08" db="EMBL/GenBank/DDBJ databases">
        <title>Aeromicrobium sp. M2KJ-4, whole genome shotgun sequence.</title>
        <authorList>
            <person name="Tuo L."/>
        </authorList>
    </citation>
    <scope>NUCLEOTIDE SEQUENCE [LARGE SCALE GENOMIC DNA]</scope>
    <source>
        <strain evidence="1 2">M2KJ-4</strain>
    </source>
</reference>
<dbReference type="Gene3D" id="2.30.110.10">
    <property type="entry name" value="Electron Transport, Fmn-binding Protein, Chain A"/>
    <property type="match status" value="1"/>
</dbReference>